<dbReference type="AlphaFoldDB" id="A0A0N5BV63"/>
<organism evidence="3 4">
    <name type="scientific">Strongyloides papillosus</name>
    <name type="common">Intestinal threadworm</name>
    <dbReference type="NCBI Taxonomy" id="174720"/>
    <lineage>
        <taxon>Eukaryota</taxon>
        <taxon>Metazoa</taxon>
        <taxon>Ecdysozoa</taxon>
        <taxon>Nematoda</taxon>
        <taxon>Chromadorea</taxon>
        <taxon>Rhabditida</taxon>
        <taxon>Tylenchina</taxon>
        <taxon>Panagrolaimomorpha</taxon>
        <taxon>Strongyloidoidea</taxon>
        <taxon>Strongyloididae</taxon>
        <taxon>Strongyloides</taxon>
    </lineage>
</organism>
<evidence type="ECO:0000259" key="2">
    <source>
        <dbReference type="PROSITE" id="PS50041"/>
    </source>
</evidence>
<proteinExistence type="predicted"/>
<evidence type="ECO:0000313" key="3">
    <source>
        <dbReference type="Proteomes" id="UP000046392"/>
    </source>
</evidence>
<dbReference type="Gene3D" id="3.10.100.10">
    <property type="entry name" value="Mannose-Binding Protein A, subunit A"/>
    <property type="match status" value="1"/>
</dbReference>
<sequence>MIVYLLFLLLSLQRIISEYCPKSEEFILSQDNKCFKLYDGTIGFENISQSCNNNKGILSGFINNNETRDVLQLLKNHYKDLNATYIDRGFTCRNKKEPCLMNRNKNEGILNNVTYLTDKFPCRGVMRIRDLTFFCIDMSIKTDIVYACQKNPLYIKNCTSYNGYDKYIDGNCYKLLEKIDFTKKTAEIMCKDNSGTLPIITNDFENLAANQLLDKHKSQFWLDFSCPTKNVSSCRWSTNKEMIYQKLESCPTKNVSSCRWSTNKEMIYKKLEKLNDDNLCGHMKKPGIWDTDHCDKKKKVICQIRNE</sequence>
<evidence type="ECO:0000313" key="4">
    <source>
        <dbReference type="WBParaSite" id="SPAL_0000972800.1"/>
    </source>
</evidence>
<keyword evidence="3" id="KW-1185">Reference proteome</keyword>
<keyword evidence="1" id="KW-0732">Signal</keyword>
<dbReference type="WBParaSite" id="SPAL_0000972800.1">
    <property type="protein sequence ID" value="SPAL_0000972800.1"/>
    <property type="gene ID" value="SPAL_0000972800"/>
</dbReference>
<dbReference type="CDD" id="cd00037">
    <property type="entry name" value="CLECT"/>
    <property type="match status" value="1"/>
</dbReference>
<protein>
    <submittedName>
        <fullName evidence="4">C-type lectin domain-containing protein</fullName>
    </submittedName>
</protein>
<dbReference type="SUPFAM" id="SSF56436">
    <property type="entry name" value="C-type lectin-like"/>
    <property type="match status" value="2"/>
</dbReference>
<dbReference type="Proteomes" id="UP000046392">
    <property type="component" value="Unplaced"/>
</dbReference>
<accession>A0A0N5BV63</accession>
<dbReference type="Pfam" id="PF00059">
    <property type="entry name" value="Lectin_C"/>
    <property type="match status" value="1"/>
</dbReference>
<feature type="chain" id="PRO_5005894975" evidence="1">
    <location>
        <begin position="18"/>
        <end position="307"/>
    </location>
</feature>
<dbReference type="SMART" id="SM00034">
    <property type="entry name" value="CLECT"/>
    <property type="match status" value="1"/>
</dbReference>
<feature type="signal peptide" evidence="1">
    <location>
        <begin position="1"/>
        <end position="17"/>
    </location>
</feature>
<dbReference type="InterPro" id="IPR016186">
    <property type="entry name" value="C-type_lectin-like/link_sf"/>
</dbReference>
<dbReference type="PROSITE" id="PS50041">
    <property type="entry name" value="C_TYPE_LECTIN_2"/>
    <property type="match status" value="1"/>
</dbReference>
<reference evidence="4" key="1">
    <citation type="submission" date="2017-02" db="UniProtKB">
        <authorList>
            <consortium name="WormBaseParasite"/>
        </authorList>
    </citation>
    <scope>IDENTIFICATION</scope>
</reference>
<name>A0A0N5BV63_STREA</name>
<dbReference type="InterPro" id="IPR016187">
    <property type="entry name" value="CTDL_fold"/>
</dbReference>
<feature type="domain" description="C-type lectin" evidence="2">
    <location>
        <begin position="168"/>
        <end position="303"/>
    </location>
</feature>
<dbReference type="InterPro" id="IPR001304">
    <property type="entry name" value="C-type_lectin-like"/>
</dbReference>
<evidence type="ECO:0000256" key="1">
    <source>
        <dbReference type="SAM" id="SignalP"/>
    </source>
</evidence>